<comment type="function">
    <text evidence="10">RNA helicase.</text>
</comment>
<dbReference type="GO" id="GO:0006364">
    <property type="term" value="P:rRNA processing"/>
    <property type="evidence" value="ECO:0007669"/>
    <property type="project" value="UniProtKB-KW"/>
</dbReference>
<gene>
    <name evidence="15" type="ORF">BB560_003733</name>
</gene>
<evidence type="ECO:0000256" key="9">
    <source>
        <dbReference type="PROSITE-ProRule" id="PRU00552"/>
    </source>
</evidence>
<keyword evidence="3" id="KW-0698">rRNA processing</keyword>
<evidence type="ECO:0000256" key="5">
    <source>
        <dbReference type="ARBA" id="ARBA00022801"/>
    </source>
</evidence>
<dbReference type="PROSITE" id="PS00039">
    <property type="entry name" value="DEAD_ATP_HELICASE"/>
    <property type="match status" value="1"/>
</dbReference>
<proteinExistence type="inferred from homology"/>
<dbReference type="InterPro" id="IPR014001">
    <property type="entry name" value="Helicase_ATP-bd"/>
</dbReference>
<comment type="subcellular location">
    <subcellularLocation>
        <location evidence="1">Nucleus</location>
        <location evidence="1">Nucleolus</location>
    </subcellularLocation>
</comment>
<dbReference type="SMART" id="SM00490">
    <property type="entry name" value="HELICc"/>
    <property type="match status" value="1"/>
</dbReference>
<dbReference type="GO" id="GO:0003724">
    <property type="term" value="F:RNA helicase activity"/>
    <property type="evidence" value="ECO:0007669"/>
    <property type="project" value="UniProtKB-EC"/>
</dbReference>
<dbReference type="SMART" id="SM00487">
    <property type="entry name" value="DEXDc"/>
    <property type="match status" value="1"/>
</dbReference>
<dbReference type="InterPro" id="IPR001650">
    <property type="entry name" value="Helicase_C-like"/>
</dbReference>
<dbReference type="AlphaFoldDB" id="A0A2T9ZB59"/>
<dbReference type="EC" id="3.6.4.13" evidence="10"/>
<dbReference type="CDD" id="cd17941">
    <property type="entry name" value="DEADc_DDX10"/>
    <property type="match status" value="1"/>
</dbReference>
<keyword evidence="8 10" id="KW-0694">RNA-binding</keyword>
<feature type="compositionally biased region" description="Basic and acidic residues" evidence="11">
    <location>
        <begin position="761"/>
        <end position="773"/>
    </location>
</feature>
<dbReference type="InterPro" id="IPR014014">
    <property type="entry name" value="RNA_helicase_DEAD_Q_motif"/>
</dbReference>
<evidence type="ECO:0000256" key="6">
    <source>
        <dbReference type="ARBA" id="ARBA00022806"/>
    </source>
</evidence>
<name>A0A2T9ZB59_9FUNG</name>
<evidence type="ECO:0000259" key="12">
    <source>
        <dbReference type="PROSITE" id="PS51192"/>
    </source>
</evidence>
<sequence>MSFRNKKISKAQKRDLRAQEQKHIQELIEQSKSATFTDSKLFSELPISKKTLAGLSSAKYVETTPIQSEAIPLALANKDVMGAAKTGSGKTLAFIIPVLEKLYKNNWSRMDGLGALILSPTRELALQIFEVLCKIGKKHSFSAGLVIGGKNVSEERERVSKMNILVATPGRLLQHLDQSPDFNMLNLQILVIDEADRILDMGFEKTVNAIIENLPVERQTLLFSATQNKSVKNLARLSLKQPEYVDVYDPEKHVTPQKLNQYYMEVELQAKLDYLFSFIKTHLKTRIIVFMSSCKQVRFVYETFCKLQPGIPLLHLHGKQKQMARSQVFSKFRKMPFACMFCTDIAARGLDFPIVDWVIQLDCPEDTDTYIHRVGRSARYESSGNALLFLLPSELYMVSLLEERKVPITKISPKKSKTVSISNNLQLFCFQDPEIKYLGQKSFISYVRSIYFQKDKKVFDVDSLPLEKYAEALGLPGAPKIKLISKSKKAKPNLVSFEDSRMNSRKSEDNQADLCGKAINDDIDENDQHTASENVSEDEESDDSTAQGSQESDSDDNILVTNDKNQSTKTKISKMINRKNTGVLAEHYLKIVDQTLDETAAVHENDDSDDEFLVPRNKINKNLKNADLEYKNSIENDFSETTDNSGYNNSDFVKVLAVNKDTNMPVVIPNIPASEMNKRQIQKAKQKIIKNMKNQKVIFDEEGNPKSVYDMVNEDAFYKDGDVNTQVEKFTRVTMQKMRKEDLTDKQLAKEKRRLKRIEKKMKDKKVPKEDKFSSVVLETPGFGGQSDGEYTTKPESNSDLSSGSDSEDDGSYSSSEKGNKRRIEISNDSAYSEDEESAESEYEDNQKHLDKRARVSKEPDYISDLQNDEQLALKLLGSL</sequence>
<dbReference type="InterPro" id="IPR011545">
    <property type="entry name" value="DEAD/DEAH_box_helicase_dom"/>
</dbReference>
<dbReference type="Proteomes" id="UP000245609">
    <property type="component" value="Unassembled WGS sequence"/>
</dbReference>
<evidence type="ECO:0000256" key="7">
    <source>
        <dbReference type="ARBA" id="ARBA00022840"/>
    </source>
</evidence>
<dbReference type="OrthoDB" id="10259640at2759"/>
<dbReference type="InterPro" id="IPR027417">
    <property type="entry name" value="P-loop_NTPase"/>
</dbReference>
<evidence type="ECO:0000256" key="3">
    <source>
        <dbReference type="ARBA" id="ARBA00022552"/>
    </source>
</evidence>
<dbReference type="InterPro" id="IPR025313">
    <property type="entry name" value="SPB4-like_CTE"/>
</dbReference>
<dbReference type="PROSITE" id="PS51194">
    <property type="entry name" value="HELICASE_CTER"/>
    <property type="match status" value="1"/>
</dbReference>
<feature type="compositionally biased region" description="Low complexity" evidence="11">
    <location>
        <begin position="796"/>
        <end position="805"/>
    </location>
</feature>
<dbReference type="CDD" id="cd18787">
    <property type="entry name" value="SF2_C_DEAD"/>
    <property type="match status" value="1"/>
</dbReference>
<evidence type="ECO:0000256" key="1">
    <source>
        <dbReference type="ARBA" id="ARBA00004604"/>
    </source>
</evidence>
<dbReference type="Pfam" id="PF00271">
    <property type="entry name" value="Helicase_C"/>
    <property type="match status" value="1"/>
</dbReference>
<dbReference type="GO" id="GO:0016887">
    <property type="term" value="F:ATP hydrolysis activity"/>
    <property type="evidence" value="ECO:0007669"/>
    <property type="project" value="RHEA"/>
</dbReference>
<dbReference type="GO" id="GO:0003723">
    <property type="term" value="F:RNA binding"/>
    <property type="evidence" value="ECO:0007669"/>
    <property type="project" value="UniProtKB-UniRule"/>
</dbReference>
<evidence type="ECO:0000256" key="8">
    <source>
        <dbReference type="ARBA" id="ARBA00022884"/>
    </source>
</evidence>
<evidence type="ECO:0000256" key="4">
    <source>
        <dbReference type="ARBA" id="ARBA00022741"/>
    </source>
</evidence>
<feature type="domain" description="Helicase ATP-binding" evidence="12">
    <location>
        <begin position="71"/>
        <end position="245"/>
    </location>
</feature>
<feature type="domain" description="DEAD-box RNA helicase Q" evidence="14">
    <location>
        <begin position="40"/>
        <end position="68"/>
    </location>
</feature>
<protein>
    <recommendedName>
        <fullName evidence="10">ATP-dependent RNA helicase</fullName>
        <ecNumber evidence="10">3.6.4.13</ecNumber>
    </recommendedName>
</protein>
<comment type="domain">
    <text evidence="10">The Q motif is unique to and characteristic of the DEAD box family of RNA helicases and controls ATP binding and hydrolysis.</text>
</comment>
<keyword evidence="5 10" id="KW-0378">Hydrolase</keyword>
<dbReference type="PROSITE" id="PS51192">
    <property type="entry name" value="HELICASE_ATP_BIND_1"/>
    <property type="match status" value="1"/>
</dbReference>
<keyword evidence="4 10" id="KW-0547">Nucleotide-binding</keyword>
<dbReference type="PANTHER" id="PTHR24031">
    <property type="entry name" value="RNA HELICASE"/>
    <property type="match status" value="1"/>
</dbReference>
<evidence type="ECO:0000256" key="10">
    <source>
        <dbReference type="RuleBase" id="RU365068"/>
    </source>
</evidence>
<comment type="similarity">
    <text evidence="10">Belongs to the DEAD box helicase family.</text>
</comment>
<comment type="caution">
    <text evidence="15">The sequence shown here is derived from an EMBL/GenBank/DDBJ whole genome shotgun (WGS) entry which is preliminary data.</text>
</comment>
<comment type="catalytic activity">
    <reaction evidence="10">
        <text>ATP + H2O = ADP + phosphate + H(+)</text>
        <dbReference type="Rhea" id="RHEA:13065"/>
        <dbReference type="ChEBI" id="CHEBI:15377"/>
        <dbReference type="ChEBI" id="CHEBI:15378"/>
        <dbReference type="ChEBI" id="CHEBI:30616"/>
        <dbReference type="ChEBI" id="CHEBI:43474"/>
        <dbReference type="ChEBI" id="CHEBI:456216"/>
        <dbReference type="EC" id="3.6.4.13"/>
    </reaction>
</comment>
<dbReference type="Gene3D" id="3.40.50.300">
    <property type="entry name" value="P-loop containing nucleotide triphosphate hydrolases"/>
    <property type="match status" value="2"/>
</dbReference>
<dbReference type="STRING" id="133381.A0A2T9ZB59"/>
<keyword evidence="7 10" id="KW-0067">ATP-binding</keyword>
<reference evidence="15 16" key="1">
    <citation type="journal article" date="2018" name="MBio">
        <title>Comparative Genomics Reveals the Core Gene Toolbox for the Fungus-Insect Symbiosis.</title>
        <authorList>
            <person name="Wang Y."/>
            <person name="Stata M."/>
            <person name="Wang W."/>
            <person name="Stajich J.E."/>
            <person name="White M.M."/>
            <person name="Moncalvo J.M."/>
        </authorList>
    </citation>
    <scope>NUCLEOTIDE SEQUENCE [LARGE SCALE GENOMIC DNA]</scope>
    <source>
        <strain evidence="15 16">SC-DP-2</strain>
    </source>
</reference>
<keyword evidence="2" id="KW-0690">Ribosome biogenesis</keyword>
<dbReference type="Pfam" id="PF13959">
    <property type="entry name" value="CTE_SPB4"/>
    <property type="match status" value="1"/>
</dbReference>
<keyword evidence="6 10" id="KW-0347">Helicase</keyword>
<dbReference type="PROSITE" id="PS51195">
    <property type="entry name" value="Q_MOTIF"/>
    <property type="match status" value="1"/>
</dbReference>
<dbReference type="GO" id="GO:0005524">
    <property type="term" value="F:ATP binding"/>
    <property type="evidence" value="ECO:0007669"/>
    <property type="project" value="UniProtKB-UniRule"/>
</dbReference>
<dbReference type="EMBL" id="MBFS01000768">
    <property type="protein sequence ID" value="PVV01836.1"/>
    <property type="molecule type" value="Genomic_DNA"/>
</dbReference>
<dbReference type="InterPro" id="IPR000629">
    <property type="entry name" value="RNA-helicase_DEAD-box_CS"/>
</dbReference>
<accession>A0A2T9ZB59</accession>
<dbReference type="GO" id="GO:0005730">
    <property type="term" value="C:nucleolus"/>
    <property type="evidence" value="ECO:0007669"/>
    <property type="project" value="UniProtKB-SubCell"/>
</dbReference>
<evidence type="ECO:0000313" key="15">
    <source>
        <dbReference type="EMBL" id="PVV01836.1"/>
    </source>
</evidence>
<feature type="region of interest" description="Disordered" evidence="11">
    <location>
        <begin position="520"/>
        <end position="571"/>
    </location>
</feature>
<feature type="compositionally biased region" description="Acidic residues" evidence="11">
    <location>
        <begin position="832"/>
        <end position="844"/>
    </location>
</feature>
<feature type="short sequence motif" description="Q motif" evidence="9">
    <location>
        <begin position="40"/>
        <end position="68"/>
    </location>
</feature>
<dbReference type="SMART" id="SM01178">
    <property type="entry name" value="DUF4217"/>
    <property type="match status" value="1"/>
</dbReference>
<dbReference type="Pfam" id="PF00270">
    <property type="entry name" value="DEAD"/>
    <property type="match status" value="1"/>
</dbReference>
<feature type="compositionally biased region" description="Basic and acidic residues" evidence="11">
    <location>
        <begin position="845"/>
        <end position="855"/>
    </location>
</feature>
<feature type="region of interest" description="Disordered" evidence="11">
    <location>
        <begin position="757"/>
        <end position="855"/>
    </location>
</feature>
<keyword evidence="16" id="KW-1185">Reference proteome</keyword>
<dbReference type="SUPFAM" id="SSF52540">
    <property type="entry name" value="P-loop containing nucleoside triphosphate hydrolases"/>
    <property type="match status" value="1"/>
</dbReference>
<feature type="compositionally biased region" description="Polar residues" evidence="11">
    <location>
        <begin position="559"/>
        <end position="570"/>
    </location>
</feature>
<organism evidence="15 16">
    <name type="scientific">Smittium megazygosporum</name>
    <dbReference type="NCBI Taxonomy" id="133381"/>
    <lineage>
        <taxon>Eukaryota</taxon>
        <taxon>Fungi</taxon>
        <taxon>Fungi incertae sedis</taxon>
        <taxon>Zoopagomycota</taxon>
        <taxon>Kickxellomycotina</taxon>
        <taxon>Harpellomycetes</taxon>
        <taxon>Harpellales</taxon>
        <taxon>Legeriomycetaceae</taxon>
        <taxon>Smittium</taxon>
    </lineage>
</organism>
<feature type="domain" description="Helicase C-terminal" evidence="13">
    <location>
        <begin position="258"/>
        <end position="422"/>
    </location>
</feature>
<evidence type="ECO:0000256" key="11">
    <source>
        <dbReference type="SAM" id="MobiDB-lite"/>
    </source>
</evidence>
<evidence type="ECO:0000256" key="2">
    <source>
        <dbReference type="ARBA" id="ARBA00022517"/>
    </source>
</evidence>
<evidence type="ECO:0000313" key="16">
    <source>
        <dbReference type="Proteomes" id="UP000245609"/>
    </source>
</evidence>
<evidence type="ECO:0000259" key="13">
    <source>
        <dbReference type="PROSITE" id="PS51194"/>
    </source>
</evidence>
<evidence type="ECO:0000259" key="14">
    <source>
        <dbReference type="PROSITE" id="PS51195"/>
    </source>
</evidence>